<reference evidence="3" key="1">
    <citation type="submission" date="2016-04" db="EMBL/GenBank/DDBJ databases">
        <authorList>
            <person name="Evans L.H."/>
            <person name="Alamgir A."/>
            <person name="Owens N."/>
            <person name="Weber N.D."/>
            <person name="Virtaneva K."/>
            <person name="Barbian K."/>
            <person name="Babar A."/>
            <person name="Rosenke K."/>
        </authorList>
    </citation>
    <scope>NUCLEOTIDE SEQUENCE [LARGE SCALE GENOMIC DNA]</scope>
    <source>
        <strain evidence="3">CBS 101.48</strain>
    </source>
</reference>
<comment type="subunit">
    <text evidence="1">Component of the TIM23 complex.</text>
</comment>
<dbReference type="GO" id="GO:0005744">
    <property type="term" value="C:TIM23 mitochondrial import inner membrane translocase complex"/>
    <property type="evidence" value="ECO:0007669"/>
    <property type="project" value="UniProtKB-UniRule"/>
</dbReference>
<dbReference type="AlphaFoldDB" id="A0A163JAR0"/>
<name>A0A163JAR0_ABSGL</name>
<evidence type="ECO:0000259" key="2">
    <source>
        <dbReference type="PROSITE" id="PS50969"/>
    </source>
</evidence>
<comment type="similarity">
    <text evidence="1">Belongs to the TIM50 family.</text>
</comment>
<dbReference type="PROSITE" id="PS50969">
    <property type="entry name" value="FCP1"/>
    <property type="match status" value="1"/>
</dbReference>
<gene>
    <name evidence="3" type="primary">ABSGL_03641.1 scaffold 4609</name>
</gene>
<feature type="domain" description="FCP1 homology" evidence="2">
    <location>
        <begin position="59"/>
        <end position="220"/>
    </location>
</feature>
<dbReference type="Proteomes" id="UP000078561">
    <property type="component" value="Unassembled WGS sequence"/>
</dbReference>
<organism evidence="3">
    <name type="scientific">Absidia glauca</name>
    <name type="common">Pin mould</name>
    <dbReference type="NCBI Taxonomy" id="4829"/>
    <lineage>
        <taxon>Eukaryota</taxon>
        <taxon>Fungi</taxon>
        <taxon>Fungi incertae sedis</taxon>
        <taxon>Mucoromycota</taxon>
        <taxon>Mucoromycotina</taxon>
        <taxon>Mucoromycetes</taxon>
        <taxon>Mucorales</taxon>
        <taxon>Cunninghamellaceae</taxon>
        <taxon>Absidia</taxon>
    </lineage>
</organism>
<dbReference type="GO" id="GO:0015031">
    <property type="term" value="P:protein transport"/>
    <property type="evidence" value="ECO:0007669"/>
    <property type="project" value="UniProtKB-KW"/>
</dbReference>
<dbReference type="InterPro" id="IPR036412">
    <property type="entry name" value="HAD-like_sf"/>
</dbReference>
<keyword evidence="4" id="KW-1185">Reference proteome</keyword>
<proteinExistence type="inferred from homology"/>
<dbReference type="PANTHER" id="PTHR12210">
    <property type="entry name" value="DULLARD PROTEIN PHOSPHATASE"/>
    <property type="match status" value="1"/>
</dbReference>
<comment type="function">
    <text evidence="1">Essential component of the TIM23 complex, a complex that mediates the translocation of transit peptide-containing proteins across the mitochondrial inner membrane.</text>
</comment>
<sequence length="275" mass="32084">MRPTVKKPKRLCSAVRSHHFLYQLPEELQRRLIATKSTTYTSAYLDQVNKTSLTLDSDAKRKKQLLILDLNGTLLSRTNRRGGMYVRPHLDSFLDYIFTHFRVMVWSSAQKTSVKHMMKFFTAQQISQMVLTWDRSNFGLSKKDFNNKAATIKDLNKVWQKKGLHYFDASNTVILDDSPSKCVLQPFNSIHLPTFDHRDPQFLQHGDQALLSVMEYLERIERQTNIPNFVRKVPFSWTIPLKSNSVDRMSRYYSFKGVDEPLECDFAVPQPTSRI</sequence>
<accession>A0A163JAR0</accession>
<keyword evidence="1" id="KW-0653">Protein transport</keyword>
<dbReference type="OMA" id="WSSAMDR"/>
<keyword evidence="1" id="KW-0809">Transit peptide</keyword>
<dbReference type="InterPro" id="IPR050365">
    <property type="entry name" value="TIM50"/>
</dbReference>
<dbReference type="Pfam" id="PF03031">
    <property type="entry name" value="NIF"/>
    <property type="match status" value="1"/>
</dbReference>
<dbReference type="STRING" id="4829.A0A163JAR0"/>
<dbReference type="InParanoid" id="A0A163JAR0"/>
<evidence type="ECO:0000313" key="4">
    <source>
        <dbReference type="Proteomes" id="UP000078561"/>
    </source>
</evidence>
<keyword evidence="1" id="KW-0813">Transport</keyword>
<protein>
    <recommendedName>
        <fullName evidence="1">Mitochondrial import inner membrane translocase subunit TIM50</fullName>
    </recommendedName>
</protein>
<evidence type="ECO:0000313" key="3">
    <source>
        <dbReference type="EMBL" id="SAL98114.1"/>
    </source>
</evidence>
<dbReference type="InterPro" id="IPR023214">
    <property type="entry name" value="HAD_sf"/>
</dbReference>
<keyword evidence="1" id="KW-0496">Mitochondrion</keyword>
<dbReference type="InterPro" id="IPR004274">
    <property type="entry name" value="FCP1_dom"/>
</dbReference>
<dbReference type="Gene3D" id="3.40.50.1000">
    <property type="entry name" value="HAD superfamily/HAD-like"/>
    <property type="match status" value="1"/>
</dbReference>
<dbReference type="SMART" id="SM00577">
    <property type="entry name" value="CPDc"/>
    <property type="match status" value="1"/>
</dbReference>
<dbReference type="OrthoDB" id="1711508at2759"/>
<dbReference type="EMBL" id="LT552047">
    <property type="protein sequence ID" value="SAL98114.1"/>
    <property type="molecule type" value="Genomic_DNA"/>
</dbReference>
<comment type="subcellular location">
    <subcellularLocation>
        <location evidence="1">Mitochondrion inner membrane</location>
        <topology evidence="1">Single-pass membrane protein</topology>
    </subcellularLocation>
</comment>
<keyword evidence="1" id="KW-0811">Translocation</keyword>
<dbReference type="SUPFAM" id="SSF56784">
    <property type="entry name" value="HAD-like"/>
    <property type="match status" value="1"/>
</dbReference>
<evidence type="ECO:0000256" key="1">
    <source>
        <dbReference type="RuleBase" id="RU365079"/>
    </source>
</evidence>